<evidence type="ECO:0000256" key="1">
    <source>
        <dbReference type="ARBA" id="ARBA00022723"/>
    </source>
</evidence>
<evidence type="ECO:0000259" key="7">
    <source>
        <dbReference type="PROSITE" id="PS50135"/>
    </source>
</evidence>
<dbReference type="SMART" id="SM00291">
    <property type="entry name" value="ZnF_ZZ"/>
    <property type="match status" value="1"/>
</dbReference>
<keyword evidence="1" id="KW-0479">Metal-binding</keyword>
<dbReference type="Proteomes" id="UP000663864">
    <property type="component" value="Unassembled WGS sequence"/>
</dbReference>
<evidence type="ECO:0000259" key="6">
    <source>
        <dbReference type="PROSITE" id="PS50089"/>
    </source>
</evidence>
<organism evidence="9 11">
    <name type="scientific">Rotaria sordida</name>
    <dbReference type="NCBI Taxonomy" id="392033"/>
    <lineage>
        <taxon>Eukaryota</taxon>
        <taxon>Metazoa</taxon>
        <taxon>Spiralia</taxon>
        <taxon>Gnathifera</taxon>
        <taxon>Rotifera</taxon>
        <taxon>Eurotatoria</taxon>
        <taxon>Bdelloidea</taxon>
        <taxon>Philodinida</taxon>
        <taxon>Philodinidae</taxon>
        <taxon>Rotaria</taxon>
    </lineage>
</organism>
<feature type="domain" description="RING-type" evidence="6">
    <location>
        <begin position="348"/>
        <end position="389"/>
    </location>
</feature>
<sequence>MSRSLPYRLECPEKCLQAQDDALNSTFFILRQTGPTAFVIKEDDERIFKAFLGDQHQCTCNVFQRDRDLCKHICWLLLKRFRVPRTNPMLWQKGLVEREINELLRGLAREDERNKTNHTQKPKNDDENDDDSEVEQRPINENDVCPICQEEFLIKKVPITYCRHGCGNNVHVKCMKVWLDHQVSTGEKIVKCPLCRETFGTPEQLKQEFRTSGAQQAEKSSIHLGYSCHRCRACPITGKCYKCTTCHDYFLCQTCFNLNIHNEHNFDYREKSFQRWKSATREHLNALPSALHQMLANRDITENDYDILLQLDNAQNAAIMGIPENVVKSMPTERVHERSRLLQHGEQCRLCLRSYQIGERVRRLPCRHKFHIDCIDGWLLHSHPTCPIDGQLVWSVEMENEQREAKRSAPAAIRHSTKHTPSSGSSLLSVDMGLSVTPYQIRPLNIPTTTDLNRRFRRLHMRAPLRPLIAPTTNEFPSSLEINAYSLGNRQLSANNEERRQSLLSSPSLVREEIRRVNIEFNQDFTLPPTIIGRRLLERRRSNAK</sequence>
<feature type="domain" description="ZZ-type" evidence="7">
    <location>
        <begin position="223"/>
        <end position="281"/>
    </location>
</feature>
<dbReference type="InterPro" id="IPR001841">
    <property type="entry name" value="Znf_RING"/>
</dbReference>
<dbReference type="PROSITE" id="PS50966">
    <property type="entry name" value="ZF_SWIM"/>
    <property type="match status" value="1"/>
</dbReference>
<dbReference type="Proteomes" id="UP000663836">
    <property type="component" value="Unassembled WGS sequence"/>
</dbReference>
<evidence type="ECO:0000259" key="8">
    <source>
        <dbReference type="PROSITE" id="PS50966"/>
    </source>
</evidence>
<dbReference type="PANTHER" id="PTHR21540">
    <property type="entry name" value="RING FINGER AND SWIM DOMAIN-CONTAINING PROTEIN 2"/>
    <property type="match status" value="1"/>
</dbReference>
<feature type="domain" description="RING-type" evidence="6">
    <location>
        <begin position="145"/>
        <end position="196"/>
    </location>
</feature>
<dbReference type="CDD" id="cd16486">
    <property type="entry name" value="mRING-H2-C3H2C2D_ZSWM2"/>
    <property type="match status" value="1"/>
</dbReference>
<dbReference type="InterPro" id="IPR039903">
    <property type="entry name" value="Zswim2"/>
</dbReference>
<proteinExistence type="predicted"/>
<accession>A0A813UDK3</accession>
<keyword evidence="3" id="KW-0862">Zinc</keyword>
<dbReference type="EMBL" id="CAJNOT010000078">
    <property type="protein sequence ID" value="CAF0824411.1"/>
    <property type="molecule type" value="Genomic_DNA"/>
</dbReference>
<dbReference type="Pfam" id="PF13639">
    <property type="entry name" value="zf-RING_2"/>
    <property type="match status" value="2"/>
</dbReference>
<dbReference type="InterPro" id="IPR043145">
    <property type="entry name" value="Znf_ZZ_sf"/>
</dbReference>
<evidence type="ECO:0000256" key="2">
    <source>
        <dbReference type="ARBA" id="ARBA00022771"/>
    </source>
</evidence>
<dbReference type="InterPro" id="IPR013083">
    <property type="entry name" value="Znf_RING/FYVE/PHD"/>
</dbReference>
<evidence type="ECO:0000256" key="3">
    <source>
        <dbReference type="ARBA" id="ARBA00022833"/>
    </source>
</evidence>
<feature type="region of interest" description="Disordered" evidence="5">
    <location>
        <begin position="404"/>
        <end position="427"/>
    </location>
</feature>
<evidence type="ECO:0000313" key="10">
    <source>
        <dbReference type="EMBL" id="CAF3831725.1"/>
    </source>
</evidence>
<dbReference type="Gene3D" id="3.30.40.10">
    <property type="entry name" value="Zinc/RING finger domain, C3HC4 (zinc finger)"/>
    <property type="match status" value="2"/>
</dbReference>
<dbReference type="PANTHER" id="PTHR21540:SF3">
    <property type="entry name" value="E3 UBIQUITIN-PROTEIN LIGASE ZSWIM2"/>
    <property type="match status" value="1"/>
</dbReference>
<evidence type="ECO:0000256" key="5">
    <source>
        <dbReference type="SAM" id="MobiDB-lite"/>
    </source>
</evidence>
<name>A0A813UDK3_9BILA</name>
<comment type="caution">
    <text evidence="9">The sequence shown here is derived from an EMBL/GenBank/DDBJ whole genome shotgun (WGS) entry which is preliminary data.</text>
</comment>
<dbReference type="Gene3D" id="3.30.60.90">
    <property type="match status" value="1"/>
</dbReference>
<evidence type="ECO:0000256" key="4">
    <source>
        <dbReference type="PROSITE-ProRule" id="PRU00228"/>
    </source>
</evidence>
<dbReference type="PROSITE" id="PS01357">
    <property type="entry name" value="ZF_ZZ_1"/>
    <property type="match status" value="1"/>
</dbReference>
<evidence type="ECO:0000313" key="9">
    <source>
        <dbReference type="EMBL" id="CAF0824411.1"/>
    </source>
</evidence>
<dbReference type="PROSITE" id="PS50135">
    <property type="entry name" value="ZF_ZZ_2"/>
    <property type="match status" value="1"/>
</dbReference>
<gene>
    <name evidence="10" type="ORF">JBS370_LOCUS17099</name>
    <name evidence="9" type="ORF">ZHD862_LOCUS3559</name>
</gene>
<keyword evidence="2 4" id="KW-0863">Zinc-finger</keyword>
<dbReference type="CDD" id="cd16494">
    <property type="entry name" value="RING-CH-C4HC3_ZSWM2"/>
    <property type="match status" value="1"/>
</dbReference>
<dbReference type="Pfam" id="PF00569">
    <property type="entry name" value="ZZ"/>
    <property type="match status" value="1"/>
</dbReference>
<reference evidence="9" key="1">
    <citation type="submission" date="2021-02" db="EMBL/GenBank/DDBJ databases">
        <authorList>
            <person name="Nowell W R."/>
        </authorList>
    </citation>
    <scope>NUCLEOTIDE SEQUENCE</scope>
</reference>
<protein>
    <recommendedName>
        <fullName evidence="12">E3 ubiquitin-protein ligase ZSWIM2</fullName>
    </recommendedName>
</protein>
<dbReference type="AlphaFoldDB" id="A0A813UDK3"/>
<dbReference type="SUPFAM" id="SSF57850">
    <property type="entry name" value="RING/U-box"/>
    <property type="match status" value="3"/>
</dbReference>
<dbReference type="InterPro" id="IPR007527">
    <property type="entry name" value="Znf_SWIM"/>
</dbReference>
<evidence type="ECO:0000313" key="11">
    <source>
        <dbReference type="Proteomes" id="UP000663864"/>
    </source>
</evidence>
<dbReference type="GO" id="GO:0008270">
    <property type="term" value="F:zinc ion binding"/>
    <property type="evidence" value="ECO:0007669"/>
    <property type="project" value="UniProtKB-KW"/>
</dbReference>
<dbReference type="EMBL" id="CAJOBD010001786">
    <property type="protein sequence ID" value="CAF3831725.1"/>
    <property type="molecule type" value="Genomic_DNA"/>
</dbReference>
<dbReference type="SMART" id="SM00184">
    <property type="entry name" value="RING"/>
    <property type="match status" value="2"/>
</dbReference>
<evidence type="ECO:0008006" key="12">
    <source>
        <dbReference type="Google" id="ProtNLM"/>
    </source>
</evidence>
<dbReference type="Pfam" id="PF04434">
    <property type="entry name" value="SWIM"/>
    <property type="match status" value="1"/>
</dbReference>
<dbReference type="GO" id="GO:0061630">
    <property type="term" value="F:ubiquitin protein ligase activity"/>
    <property type="evidence" value="ECO:0007669"/>
    <property type="project" value="InterPro"/>
</dbReference>
<feature type="region of interest" description="Disordered" evidence="5">
    <location>
        <begin position="110"/>
        <end position="135"/>
    </location>
</feature>
<feature type="domain" description="SWIM-type" evidence="8">
    <location>
        <begin position="48"/>
        <end position="81"/>
    </location>
</feature>
<dbReference type="InterPro" id="IPR000433">
    <property type="entry name" value="Znf_ZZ"/>
</dbReference>
<dbReference type="PROSITE" id="PS50089">
    <property type="entry name" value="ZF_RING_2"/>
    <property type="match status" value="2"/>
</dbReference>